<keyword evidence="2" id="KW-0472">Membrane</keyword>
<accession>A0A1I5T3T2</accession>
<feature type="compositionally biased region" description="Basic and acidic residues" evidence="1">
    <location>
        <begin position="21"/>
        <end position="31"/>
    </location>
</feature>
<reference evidence="3 4" key="1">
    <citation type="submission" date="2016-10" db="EMBL/GenBank/DDBJ databases">
        <authorList>
            <person name="de Groot N.N."/>
        </authorList>
    </citation>
    <scope>NUCLEOTIDE SEQUENCE [LARGE SCALE GENOMIC DNA]</scope>
    <source>
        <strain evidence="3 4">DSM 43067</strain>
    </source>
</reference>
<dbReference type="EMBL" id="FOVH01000017">
    <property type="protein sequence ID" value="SFP77689.1"/>
    <property type="molecule type" value="Genomic_DNA"/>
</dbReference>
<keyword evidence="2" id="KW-0812">Transmembrane</keyword>
<proteinExistence type="predicted"/>
<feature type="region of interest" description="Disordered" evidence="1">
    <location>
        <begin position="170"/>
        <end position="195"/>
    </location>
</feature>
<keyword evidence="2" id="KW-1133">Transmembrane helix</keyword>
<evidence type="ECO:0000256" key="1">
    <source>
        <dbReference type="SAM" id="MobiDB-lite"/>
    </source>
</evidence>
<dbReference type="STRING" id="1993.SAMN04489713_117136"/>
<gene>
    <name evidence="3" type="ORF">SAMN04489713_117136</name>
</gene>
<dbReference type="RefSeq" id="WP_111832386.1">
    <property type="nucleotide sequence ID" value="NZ_FOVH01000017.1"/>
</dbReference>
<dbReference type="Proteomes" id="UP000183413">
    <property type="component" value="Unassembled WGS sequence"/>
</dbReference>
<evidence type="ECO:0000313" key="4">
    <source>
        <dbReference type="Proteomes" id="UP000183413"/>
    </source>
</evidence>
<evidence type="ECO:0008006" key="5">
    <source>
        <dbReference type="Google" id="ProtNLM"/>
    </source>
</evidence>
<feature type="transmembrane region" description="Helical" evidence="2">
    <location>
        <begin position="141"/>
        <end position="163"/>
    </location>
</feature>
<dbReference type="OrthoDB" id="3479165at2"/>
<feature type="region of interest" description="Disordered" evidence="1">
    <location>
        <begin position="1"/>
        <end position="128"/>
    </location>
</feature>
<dbReference type="AlphaFoldDB" id="A0A1I5T3T2"/>
<dbReference type="InParanoid" id="A0A1I5T3T2"/>
<evidence type="ECO:0000256" key="2">
    <source>
        <dbReference type="SAM" id="Phobius"/>
    </source>
</evidence>
<keyword evidence="4" id="KW-1185">Reference proteome</keyword>
<feature type="compositionally biased region" description="Low complexity" evidence="1">
    <location>
        <begin position="43"/>
        <end position="52"/>
    </location>
</feature>
<sequence>MSGSHRSGSHRDSYRGSGGGHESDGGYRRDGGGYGAGGDEYGRYSSGRSGSGPYQRETGPYETGSGGYRSDSGGYQAESGGYRTESGGYRTESGGYRTESGGYRTGSGGYRTDSGGYRSGSGGYRTGSHRVVRDRRAGRRWAVIVGGAVAGIGACVLAAFVVLSGVGASGEKGSGQVVGSGASESSPTAKGERAAVPDSCTIVGDDLINKLAPDSERNVADNYQGDDQQNQCVWGAYAGDRKRQLTIELRAIAGGADQTPTDAARKTFTTERTADESGKALLAGQELKDKIRLEGVGDEGYIVYSVDDKQGSGEAVGNVRLGNVLVTIHYSGSNKGGPLASRDATGGATEVAKAVVTALNQG</sequence>
<name>A0A1I5T3T2_9ACTN</name>
<evidence type="ECO:0000313" key="3">
    <source>
        <dbReference type="EMBL" id="SFP77689.1"/>
    </source>
</evidence>
<organism evidence="3 4">
    <name type="scientific">Actinomadura madurae</name>
    <dbReference type="NCBI Taxonomy" id="1993"/>
    <lineage>
        <taxon>Bacteria</taxon>
        <taxon>Bacillati</taxon>
        <taxon>Actinomycetota</taxon>
        <taxon>Actinomycetes</taxon>
        <taxon>Streptosporangiales</taxon>
        <taxon>Thermomonosporaceae</taxon>
        <taxon>Actinomadura</taxon>
    </lineage>
</organism>
<protein>
    <recommendedName>
        <fullName evidence="5">DUF3558 domain-containing protein</fullName>
    </recommendedName>
</protein>